<dbReference type="Proteomes" id="UP001224775">
    <property type="component" value="Unassembled WGS sequence"/>
</dbReference>
<dbReference type="EMBL" id="JATAAI010000008">
    <property type="protein sequence ID" value="KAK1743632.1"/>
    <property type="molecule type" value="Genomic_DNA"/>
</dbReference>
<comment type="caution">
    <text evidence="1">The sequence shown here is derived from an EMBL/GenBank/DDBJ whole genome shotgun (WGS) entry which is preliminary data.</text>
</comment>
<evidence type="ECO:0000313" key="2">
    <source>
        <dbReference type="Proteomes" id="UP001224775"/>
    </source>
</evidence>
<feature type="non-terminal residue" evidence="1">
    <location>
        <position position="1"/>
    </location>
</feature>
<gene>
    <name evidence="1" type="ORF">QTG54_005229</name>
</gene>
<dbReference type="AlphaFoldDB" id="A0AAD8YDU4"/>
<accession>A0AAD8YDU4</accession>
<name>A0AAD8YDU4_9STRA</name>
<evidence type="ECO:0000313" key="1">
    <source>
        <dbReference type="EMBL" id="KAK1743632.1"/>
    </source>
</evidence>
<keyword evidence="2" id="KW-1185">Reference proteome</keyword>
<proteinExistence type="predicted"/>
<organism evidence="1 2">
    <name type="scientific">Skeletonema marinoi</name>
    <dbReference type="NCBI Taxonomy" id="267567"/>
    <lineage>
        <taxon>Eukaryota</taxon>
        <taxon>Sar</taxon>
        <taxon>Stramenopiles</taxon>
        <taxon>Ochrophyta</taxon>
        <taxon>Bacillariophyta</taxon>
        <taxon>Coscinodiscophyceae</taxon>
        <taxon>Thalassiosirophycidae</taxon>
        <taxon>Thalassiosirales</taxon>
        <taxon>Skeletonemataceae</taxon>
        <taxon>Skeletonema</taxon>
        <taxon>Skeletonema marinoi-dohrnii complex</taxon>
    </lineage>
</organism>
<sequence length="191" mass="21428">VQQLQLCFLHYLGACLHYHKLTILGIENQITSFDDNPPFKGVVVLEDLGCPDLHRNRIRRHFLDARSQLSFIYEAESEQLEQLASTQKQRCYRRSIDGVKDLCSGHGLTGMLFAACNPPGRLKASMRVLLVDQSEPQSHSILRDLISEVCPWADLDDYVTKSLSDVATDEASIIISTHACGSLTDDVIRTQ</sequence>
<protein>
    <submittedName>
        <fullName evidence="1">Uncharacterized protein</fullName>
    </submittedName>
</protein>
<reference evidence="1" key="1">
    <citation type="submission" date="2023-06" db="EMBL/GenBank/DDBJ databases">
        <title>Survivors Of The Sea: Transcriptome response of Skeletonema marinoi to long-term dormancy.</title>
        <authorList>
            <person name="Pinder M.I.M."/>
            <person name="Kourtchenko O."/>
            <person name="Robertson E.K."/>
            <person name="Larsson T."/>
            <person name="Maumus F."/>
            <person name="Osuna-Cruz C.M."/>
            <person name="Vancaester E."/>
            <person name="Stenow R."/>
            <person name="Vandepoele K."/>
            <person name="Ploug H."/>
            <person name="Bruchert V."/>
            <person name="Godhe A."/>
            <person name="Topel M."/>
        </authorList>
    </citation>
    <scope>NUCLEOTIDE SEQUENCE</scope>
    <source>
        <strain evidence="1">R05AC</strain>
    </source>
</reference>